<dbReference type="EMBL" id="JAKWJU010000002">
    <property type="protein sequence ID" value="MCH6162012.1"/>
    <property type="molecule type" value="Genomic_DNA"/>
</dbReference>
<dbReference type="RefSeq" id="WP_241060767.1">
    <property type="nucleotide sequence ID" value="NZ_JAKWJU010000002.1"/>
</dbReference>
<gene>
    <name evidence="3" type="ORF">MMA15_16955</name>
</gene>
<dbReference type="PANTHER" id="PTHR30349">
    <property type="entry name" value="PHAGE INTEGRASE-RELATED"/>
    <property type="match status" value="1"/>
</dbReference>
<reference evidence="3" key="2">
    <citation type="journal article" date="2023" name="Int. J. Syst. Evol. Microbiol.">
        <title>Streptomyces marispadix sp. nov., isolated from marine beach sediment of the Northern Coast of Portugal.</title>
        <authorList>
            <person name="dos Santos J.D.N."/>
            <person name="Vitorino I.R."/>
            <person name="Kallscheuer N."/>
            <person name="Srivastava A."/>
            <person name="Krautwurst S."/>
            <person name="Marz M."/>
            <person name="Jogler C."/>
            <person name="Lobo Da Cunha A."/>
            <person name="Catita J."/>
            <person name="Goncalves H."/>
            <person name="Gonzalez I."/>
            <person name="Reyes F."/>
            <person name="Lage O.M."/>
        </authorList>
    </citation>
    <scope>NUCLEOTIDE SEQUENCE</scope>
    <source>
        <strain evidence="3">M600PL45_2</strain>
    </source>
</reference>
<comment type="caution">
    <text evidence="3">The sequence shown here is derived from an EMBL/GenBank/DDBJ whole genome shotgun (WGS) entry which is preliminary data.</text>
</comment>
<dbReference type="Gene3D" id="1.10.443.10">
    <property type="entry name" value="Intergrase catalytic core"/>
    <property type="match status" value="1"/>
</dbReference>
<dbReference type="SUPFAM" id="SSF56349">
    <property type="entry name" value="DNA breaking-rejoining enzymes"/>
    <property type="match status" value="1"/>
</dbReference>
<dbReference type="InterPro" id="IPR013762">
    <property type="entry name" value="Integrase-like_cat_sf"/>
</dbReference>
<proteinExistence type="predicted"/>
<protein>
    <submittedName>
        <fullName evidence="3">Tyrosine-type recombinase/integrase</fullName>
    </submittedName>
</protein>
<name>A0ABS9T0H5_9ACTN</name>
<dbReference type="PANTHER" id="PTHR30349:SF64">
    <property type="entry name" value="PROPHAGE INTEGRASE INTD-RELATED"/>
    <property type="match status" value="1"/>
</dbReference>
<evidence type="ECO:0000256" key="1">
    <source>
        <dbReference type="ARBA" id="ARBA00023172"/>
    </source>
</evidence>
<reference evidence="3" key="1">
    <citation type="submission" date="2022-03" db="EMBL/GenBank/DDBJ databases">
        <authorList>
            <person name="Santos J.D.N."/>
            <person name="Kallscheuer N."/>
            <person name="Jogler C."/>
            <person name="Lage O.M."/>
        </authorList>
    </citation>
    <scope>NUCLEOTIDE SEQUENCE</scope>
    <source>
        <strain evidence="3">M600PL45_2</strain>
    </source>
</reference>
<sequence>MLTYDVRIYGIELRRDRPKPYRLRWLVGQRKHSKSYKLKPQADGRRAELMSALRLGEQFDEESGLPVSELRARKNSITWYEHTRAFIDRKWDSAPAKSRKNFADALATITPALVRTQAGRPDTRVLRRALYGWAYNKNRWDGELSAGTWKEEPPPEIEKALSWITKHSLPVARLEDTEVVRLALDALALKLDGTPAAARTAQRKRACLSDVLGLAVEKKYFTVPVNPLKAVQWVAPKSVQEVDPESVANPRQVRTLISGVREQGPRGEHLAAFFGCLYHAAMRPAEAAALKRAQCHLPESGWGTLTLRHGVVRAGRGWTDDGRAHEQRGLKARAAKDSRLVPIPPHFVRTLRAHLDKFGTAPDGRLFRTSRGGVLQETGYGEVWARAREKALTDEEAASLLARRPYDLRHAGVSFWLSSGVDAMEVARRAGHSIAVLHRVYAKVLAQTREIANRRIDAAMREWGEPE</sequence>
<evidence type="ECO:0000313" key="4">
    <source>
        <dbReference type="Proteomes" id="UP001166784"/>
    </source>
</evidence>
<dbReference type="PROSITE" id="PS51898">
    <property type="entry name" value="TYR_RECOMBINASE"/>
    <property type="match status" value="1"/>
</dbReference>
<evidence type="ECO:0000259" key="2">
    <source>
        <dbReference type="PROSITE" id="PS51898"/>
    </source>
</evidence>
<accession>A0ABS9T0H5</accession>
<keyword evidence="1" id="KW-0233">DNA recombination</keyword>
<organism evidence="3 4">
    <name type="scientific">Streptomyces marispadix</name>
    <dbReference type="NCBI Taxonomy" id="2922868"/>
    <lineage>
        <taxon>Bacteria</taxon>
        <taxon>Bacillati</taxon>
        <taxon>Actinomycetota</taxon>
        <taxon>Actinomycetes</taxon>
        <taxon>Kitasatosporales</taxon>
        <taxon>Streptomycetaceae</taxon>
        <taxon>Streptomyces</taxon>
    </lineage>
</organism>
<evidence type="ECO:0000313" key="3">
    <source>
        <dbReference type="EMBL" id="MCH6162012.1"/>
    </source>
</evidence>
<dbReference type="InterPro" id="IPR002104">
    <property type="entry name" value="Integrase_catalytic"/>
</dbReference>
<keyword evidence="4" id="KW-1185">Reference proteome</keyword>
<dbReference type="InterPro" id="IPR050090">
    <property type="entry name" value="Tyrosine_recombinase_XerCD"/>
</dbReference>
<dbReference type="InterPro" id="IPR011010">
    <property type="entry name" value="DNA_brk_join_enz"/>
</dbReference>
<feature type="domain" description="Tyr recombinase" evidence="2">
    <location>
        <begin position="242"/>
        <end position="456"/>
    </location>
</feature>
<dbReference type="Proteomes" id="UP001166784">
    <property type="component" value="Unassembled WGS sequence"/>
</dbReference>